<name>A0ABW4CQ48_9LACO</name>
<proteinExistence type="predicted"/>
<organism evidence="2 3">
    <name type="scientific">Lacticaseibacillus yichunensis</name>
    <dbReference type="NCBI Taxonomy" id="2486015"/>
    <lineage>
        <taxon>Bacteria</taxon>
        <taxon>Bacillati</taxon>
        <taxon>Bacillota</taxon>
        <taxon>Bacilli</taxon>
        <taxon>Lactobacillales</taxon>
        <taxon>Lactobacillaceae</taxon>
        <taxon>Lacticaseibacillus</taxon>
    </lineage>
</organism>
<evidence type="ECO:0000313" key="2">
    <source>
        <dbReference type="EMBL" id="MFD1431641.1"/>
    </source>
</evidence>
<dbReference type="EMBL" id="JBHTOG010000012">
    <property type="protein sequence ID" value="MFD1431641.1"/>
    <property type="molecule type" value="Genomic_DNA"/>
</dbReference>
<evidence type="ECO:0000256" key="1">
    <source>
        <dbReference type="SAM" id="Phobius"/>
    </source>
</evidence>
<gene>
    <name evidence="2" type="ORF">ACFQ47_02930</name>
</gene>
<feature type="transmembrane region" description="Helical" evidence="1">
    <location>
        <begin position="6"/>
        <end position="25"/>
    </location>
</feature>
<dbReference type="RefSeq" id="WP_125696833.1">
    <property type="nucleotide sequence ID" value="NZ_JBHTOG010000012.1"/>
</dbReference>
<feature type="transmembrane region" description="Helical" evidence="1">
    <location>
        <begin position="37"/>
        <end position="64"/>
    </location>
</feature>
<dbReference type="Proteomes" id="UP001597192">
    <property type="component" value="Unassembled WGS sequence"/>
</dbReference>
<comment type="caution">
    <text evidence="2">The sequence shown here is derived from an EMBL/GenBank/DDBJ whole genome shotgun (WGS) entry which is preliminary data.</text>
</comment>
<sequence length="118" mass="12363">MPRNLQKLISAGIFAGLLAIAVRIIDEKQRSTRDKGMFALISGGFTLIGALACLGGGFVISQIIQFGDATIGLIVAVAALLIACVAFAGIGISLMITYKNGQRGLQVCSKKQDGIPRR</sequence>
<keyword evidence="1" id="KW-1133">Transmembrane helix</keyword>
<protein>
    <recommendedName>
        <fullName evidence="4">DUF4064 domain-containing protein</fullName>
    </recommendedName>
</protein>
<feature type="transmembrane region" description="Helical" evidence="1">
    <location>
        <begin position="70"/>
        <end position="96"/>
    </location>
</feature>
<keyword evidence="1" id="KW-0812">Transmembrane</keyword>
<evidence type="ECO:0000313" key="3">
    <source>
        <dbReference type="Proteomes" id="UP001597192"/>
    </source>
</evidence>
<evidence type="ECO:0008006" key="4">
    <source>
        <dbReference type="Google" id="ProtNLM"/>
    </source>
</evidence>
<keyword evidence="3" id="KW-1185">Reference proteome</keyword>
<reference evidence="3" key="1">
    <citation type="journal article" date="2019" name="Int. J. Syst. Evol. Microbiol.">
        <title>The Global Catalogue of Microorganisms (GCM) 10K type strain sequencing project: providing services to taxonomists for standard genome sequencing and annotation.</title>
        <authorList>
            <consortium name="The Broad Institute Genomics Platform"/>
            <consortium name="The Broad Institute Genome Sequencing Center for Infectious Disease"/>
            <person name="Wu L."/>
            <person name="Ma J."/>
        </authorList>
    </citation>
    <scope>NUCLEOTIDE SEQUENCE [LARGE SCALE GENOMIC DNA]</scope>
    <source>
        <strain evidence="3">CCM 8947</strain>
    </source>
</reference>
<accession>A0ABW4CQ48</accession>
<keyword evidence="1" id="KW-0472">Membrane</keyword>